<reference evidence="2 3" key="1">
    <citation type="journal article" date="2023" name="J. Hered.">
        <title>Chromosome-level genome of the wood stork (Mycteria americana) provides insight into avian chromosome evolution.</title>
        <authorList>
            <person name="Flamio R. Jr."/>
            <person name="Ramstad K.M."/>
        </authorList>
    </citation>
    <scope>NUCLEOTIDE SEQUENCE [LARGE SCALE GENOMIC DNA]</scope>
    <source>
        <strain evidence="2">JAX WOST 10</strain>
    </source>
</reference>
<accession>A0AAN7NVT6</accession>
<gene>
    <name evidence="2" type="ORF">QYF61_017470</name>
</gene>
<keyword evidence="3" id="KW-1185">Reference proteome</keyword>
<protein>
    <recommendedName>
        <fullName evidence="1">Reverse transcriptase domain-containing protein</fullName>
    </recommendedName>
</protein>
<comment type="caution">
    <text evidence="2">The sequence shown here is derived from an EMBL/GenBank/DDBJ whole genome shotgun (WGS) entry which is preliminary data.</text>
</comment>
<evidence type="ECO:0000259" key="1">
    <source>
        <dbReference type="PROSITE" id="PS50878"/>
    </source>
</evidence>
<dbReference type="AlphaFoldDB" id="A0AAN7NVT6"/>
<dbReference type="PRINTS" id="PR01345">
    <property type="entry name" value="CERVTRCPTASE"/>
</dbReference>
<dbReference type="PANTHER" id="PTHR33332">
    <property type="entry name" value="REVERSE TRANSCRIPTASE DOMAIN-CONTAINING PROTEIN"/>
    <property type="match status" value="1"/>
</dbReference>
<dbReference type="PROSITE" id="PS50878">
    <property type="entry name" value="RT_POL"/>
    <property type="match status" value="1"/>
</dbReference>
<dbReference type="SUPFAM" id="SSF56672">
    <property type="entry name" value="DNA/RNA polymerases"/>
    <property type="match status" value="1"/>
</dbReference>
<proteinExistence type="predicted"/>
<organism evidence="2 3">
    <name type="scientific">Mycteria americana</name>
    <name type="common">Wood stork</name>
    <dbReference type="NCBI Taxonomy" id="33587"/>
    <lineage>
        <taxon>Eukaryota</taxon>
        <taxon>Metazoa</taxon>
        <taxon>Chordata</taxon>
        <taxon>Craniata</taxon>
        <taxon>Vertebrata</taxon>
        <taxon>Euteleostomi</taxon>
        <taxon>Archelosauria</taxon>
        <taxon>Archosauria</taxon>
        <taxon>Dinosauria</taxon>
        <taxon>Saurischia</taxon>
        <taxon>Theropoda</taxon>
        <taxon>Coelurosauria</taxon>
        <taxon>Aves</taxon>
        <taxon>Neognathae</taxon>
        <taxon>Neoaves</taxon>
        <taxon>Aequornithes</taxon>
        <taxon>Ciconiiformes</taxon>
        <taxon>Ciconiidae</taxon>
        <taxon>Mycteria</taxon>
    </lineage>
</organism>
<dbReference type="CDD" id="cd01650">
    <property type="entry name" value="RT_nLTR_like"/>
    <property type="match status" value="1"/>
</dbReference>
<name>A0AAN7NVT6_MYCAM</name>
<feature type="domain" description="Reverse transcriptase" evidence="1">
    <location>
        <begin position="1"/>
        <end position="209"/>
    </location>
</feature>
<evidence type="ECO:0000313" key="3">
    <source>
        <dbReference type="Proteomes" id="UP001333110"/>
    </source>
</evidence>
<dbReference type="InterPro" id="IPR043502">
    <property type="entry name" value="DNA/RNA_pol_sf"/>
</dbReference>
<dbReference type="Pfam" id="PF00078">
    <property type="entry name" value="RVT_1"/>
    <property type="match status" value="1"/>
</dbReference>
<dbReference type="InterPro" id="IPR000477">
    <property type="entry name" value="RT_dom"/>
</dbReference>
<sequence>MEDREVIRDSQHGFTKGKSCLTNLVAFYEGVTTSVNKGKAMDVIYLDFHKAFDTVPHNILLSKLERYGFDGWTVQWIRSSLDGHIQRVAVNGSMSRWRSVTSGVPQGSILGPVLFNIFINNIDSEIECTLSKFADDTKLSGAVDTPEGWDVIRRDLDKLEKWACVNLMRFNKAKYRVLHLGRGNPQFQYRLGDDVIKSSPAEKDLGVLMDKKLDMSQQCALAAQKANRNLGCIRRSVASMSREVILPLYSALVRPHLQYCLQLWSPQHKKDTELLERVQRRATKMIRGLEHLSYEDRLREVGLFSLEKRRLREDLIAAFQYLKGAYRRDRNRLFSKACSDRTRSNGFKLREGRFRLDLRKKFFTMRVVKHWKRLPREVVEAPSLETFKVRLDGALSNLEDIEGLERVQRRATKLVKGLEQKSCEEQLRELGLFSLEKRRLRGDIITLYNYLKGGCSEVGVGLFSQVTSDRTRGNGLTLHQGGLDWILGKISSPKGLSSIGTGCPGKWLSHHPWRYLKDHAEVVLRDTV</sequence>
<dbReference type="EMBL" id="JAUNZN010000001">
    <property type="protein sequence ID" value="KAK4831339.1"/>
    <property type="molecule type" value="Genomic_DNA"/>
</dbReference>
<evidence type="ECO:0000313" key="2">
    <source>
        <dbReference type="EMBL" id="KAK4831339.1"/>
    </source>
</evidence>
<dbReference type="Proteomes" id="UP001333110">
    <property type="component" value="Unassembled WGS sequence"/>
</dbReference>